<dbReference type="EMBL" id="CP032100">
    <property type="protein sequence ID" value="AXX90000.1"/>
    <property type="molecule type" value="Genomic_DNA"/>
</dbReference>
<name>A0AAD0WQP3_9BACT</name>
<feature type="transmembrane region" description="Helical" evidence="6">
    <location>
        <begin position="72"/>
        <end position="92"/>
    </location>
</feature>
<keyword evidence="4 6" id="KW-1133">Transmembrane helix</keyword>
<dbReference type="RefSeq" id="WP_118886523.1">
    <property type="nucleotide sequence ID" value="NZ_CP032100.1"/>
</dbReference>
<feature type="transmembrane region" description="Helical" evidence="6">
    <location>
        <begin position="184"/>
        <end position="203"/>
    </location>
</feature>
<dbReference type="GO" id="GO:0008324">
    <property type="term" value="F:monoatomic cation transmembrane transporter activity"/>
    <property type="evidence" value="ECO:0007669"/>
    <property type="project" value="InterPro"/>
</dbReference>
<evidence type="ECO:0000259" key="8">
    <source>
        <dbReference type="Pfam" id="PF01545"/>
    </source>
</evidence>
<dbReference type="GO" id="GO:0006829">
    <property type="term" value="P:zinc ion transport"/>
    <property type="evidence" value="ECO:0007669"/>
    <property type="project" value="InterPro"/>
</dbReference>
<dbReference type="InterPro" id="IPR002524">
    <property type="entry name" value="Cation_efflux"/>
</dbReference>
<dbReference type="NCBIfam" id="TIGR01297">
    <property type="entry name" value="CDF"/>
    <property type="match status" value="1"/>
</dbReference>
<keyword evidence="7" id="KW-0732">Signal</keyword>
<evidence type="ECO:0000313" key="9">
    <source>
        <dbReference type="EMBL" id="AXX90000.1"/>
    </source>
</evidence>
<accession>A0AAD0WQP3</accession>
<dbReference type="Gene3D" id="1.20.1510.10">
    <property type="entry name" value="Cation efflux protein transmembrane domain"/>
    <property type="match status" value="1"/>
</dbReference>
<protein>
    <submittedName>
        <fullName evidence="9">Divalent metal cation transporter</fullName>
    </submittedName>
</protein>
<evidence type="ECO:0000256" key="4">
    <source>
        <dbReference type="ARBA" id="ARBA00022989"/>
    </source>
</evidence>
<evidence type="ECO:0000256" key="3">
    <source>
        <dbReference type="ARBA" id="ARBA00022692"/>
    </source>
</evidence>
<evidence type="ECO:0000256" key="1">
    <source>
        <dbReference type="ARBA" id="ARBA00004141"/>
    </source>
</evidence>
<dbReference type="AlphaFoldDB" id="A0AAD0WQP3"/>
<evidence type="ECO:0000256" key="2">
    <source>
        <dbReference type="ARBA" id="ARBA00022448"/>
    </source>
</evidence>
<dbReference type="GO" id="GO:0016020">
    <property type="term" value="C:membrane"/>
    <property type="evidence" value="ECO:0007669"/>
    <property type="project" value="UniProtKB-SubCell"/>
</dbReference>
<dbReference type="InterPro" id="IPR027469">
    <property type="entry name" value="Cation_efflux_TMD_sf"/>
</dbReference>
<sequence>MSKSVKAALVANGLIACAKGIAAFFTGSASMMAEAIHSTADCGNQVLVLVGQSQARRGKSEAHAFGQGKANFFWSFVVAVVLFLLGGLFSIYEGIHKIMDPQEIQYPWLIVGIIIFAIILEGGALRVALKESNSKLKDIFKTIEKSSSSHILVVLIEDSGALLGLFILGIGLGLSLFVHPIFDGIAALMIGLLLLSLSTILFVELKKLIVGESLDRETIKQIKNLIKEESHVLVHLNSVRSMFIGSDEVLLVISINVKDDKTGYEIEQDIKELKNKIQKTFNQHKLHIYIDVFEF</sequence>
<reference evidence="9 10" key="1">
    <citation type="submission" date="2018-08" db="EMBL/GenBank/DDBJ databases">
        <title>Complete genome of the Arcobacter suis type strain LMG 26152.</title>
        <authorList>
            <person name="Miller W.G."/>
            <person name="Yee E."/>
            <person name="Bono J.L."/>
        </authorList>
    </citation>
    <scope>NUCLEOTIDE SEQUENCE [LARGE SCALE GENOMIC DNA]</scope>
    <source>
        <strain evidence="9 10">CECT 7833</strain>
    </source>
</reference>
<dbReference type="PROSITE" id="PS51257">
    <property type="entry name" value="PROKAR_LIPOPROTEIN"/>
    <property type="match status" value="1"/>
</dbReference>
<dbReference type="Proteomes" id="UP000263040">
    <property type="component" value="Chromosome"/>
</dbReference>
<evidence type="ECO:0000256" key="5">
    <source>
        <dbReference type="ARBA" id="ARBA00023136"/>
    </source>
</evidence>
<dbReference type="Pfam" id="PF01545">
    <property type="entry name" value="Cation_efflux"/>
    <property type="match status" value="1"/>
</dbReference>
<dbReference type="InterPro" id="IPR040177">
    <property type="entry name" value="SLC30A9"/>
</dbReference>
<evidence type="ECO:0000256" key="7">
    <source>
        <dbReference type="SAM" id="SignalP"/>
    </source>
</evidence>
<dbReference type="InterPro" id="IPR058533">
    <property type="entry name" value="Cation_efflux_TM"/>
</dbReference>
<keyword evidence="2" id="KW-0813">Transport</keyword>
<comment type="subcellular location">
    <subcellularLocation>
        <location evidence="1">Membrane</location>
        <topology evidence="1">Multi-pass membrane protein</topology>
    </subcellularLocation>
</comment>
<dbReference type="SUPFAM" id="SSF161111">
    <property type="entry name" value="Cation efflux protein transmembrane domain-like"/>
    <property type="match status" value="1"/>
</dbReference>
<feature type="domain" description="Cation efflux protein transmembrane" evidence="8">
    <location>
        <begin position="6"/>
        <end position="204"/>
    </location>
</feature>
<feature type="transmembrane region" description="Helical" evidence="6">
    <location>
        <begin position="104"/>
        <end position="129"/>
    </location>
</feature>
<dbReference type="PANTHER" id="PTHR13414:SF9">
    <property type="entry name" value="PROTON-COUPLED ZINC ANTIPORTER SLC30A9, MITOCHONDRIAL"/>
    <property type="match status" value="1"/>
</dbReference>
<evidence type="ECO:0000256" key="6">
    <source>
        <dbReference type="SAM" id="Phobius"/>
    </source>
</evidence>
<feature type="transmembrane region" description="Helical" evidence="6">
    <location>
        <begin position="150"/>
        <end position="178"/>
    </location>
</feature>
<evidence type="ECO:0000313" key="10">
    <source>
        <dbReference type="Proteomes" id="UP000263040"/>
    </source>
</evidence>
<feature type="chain" id="PRO_5041940395" evidence="7">
    <location>
        <begin position="23"/>
        <end position="295"/>
    </location>
</feature>
<gene>
    <name evidence="9" type="ORF">ASUIS_1520</name>
</gene>
<keyword evidence="3 6" id="KW-0812">Transmembrane</keyword>
<keyword evidence="5 6" id="KW-0472">Membrane</keyword>
<dbReference type="KEGG" id="asui:ASUIS_1520"/>
<organism evidence="9 10">
    <name type="scientific">Arcobacter suis CECT 7833</name>
    <dbReference type="NCBI Taxonomy" id="663365"/>
    <lineage>
        <taxon>Bacteria</taxon>
        <taxon>Pseudomonadati</taxon>
        <taxon>Campylobacterota</taxon>
        <taxon>Epsilonproteobacteria</taxon>
        <taxon>Campylobacterales</taxon>
        <taxon>Arcobacteraceae</taxon>
        <taxon>Arcobacter</taxon>
    </lineage>
</organism>
<dbReference type="PANTHER" id="PTHR13414">
    <property type="entry name" value="HUEL-CATION TRANSPORTER"/>
    <property type="match status" value="1"/>
</dbReference>
<keyword evidence="10" id="KW-1185">Reference proteome</keyword>
<proteinExistence type="predicted"/>
<feature type="signal peptide" evidence="7">
    <location>
        <begin position="1"/>
        <end position="22"/>
    </location>
</feature>